<dbReference type="Proteomes" id="UP000245081">
    <property type="component" value="Unassembled WGS sequence"/>
</dbReference>
<accession>A0A2R5F8G3</accession>
<evidence type="ECO:0000313" key="2">
    <source>
        <dbReference type="Proteomes" id="UP000245081"/>
    </source>
</evidence>
<name>A0A2R5F8G3_9PROT</name>
<keyword evidence="2" id="KW-1185">Reference proteome</keyword>
<sequence>MSYLDELLKDVTNPSVLHQARTLEENGWQAGYFEESIIDVPSMYFYVWDYATEWGWVCTIPEDKFATIRAIARNNPKLWPELRGALAYTVASDAQTYKTSGYPGEEDSVRLGLLLSLYASTTNSLTNALEAKLSPLHIIIMVYRANDADNGMLRPAIMTGTPRSVLPAETFLSSVEHIIEVDKTAHPEWFKDF</sequence>
<organism evidence="1 2">
    <name type="scientific">Novimethylophilus kurashikiensis</name>
    <dbReference type="NCBI Taxonomy" id="1825523"/>
    <lineage>
        <taxon>Bacteria</taxon>
        <taxon>Pseudomonadati</taxon>
        <taxon>Pseudomonadota</taxon>
        <taxon>Betaproteobacteria</taxon>
        <taxon>Nitrosomonadales</taxon>
        <taxon>Methylophilaceae</taxon>
        <taxon>Novimethylophilus</taxon>
    </lineage>
</organism>
<keyword evidence="1" id="KW-0808">Transferase</keyword>
<proteinExistence type="predicted"/>
<dbReference type="GO" id="GO:0016301">
    <property type="term" value="F:kinase activity"/>
    <property type="evidence" value="ECO:0007669"/>
    <property type="project" value="UniProtKB-KW"/>
</dbReference>
<reference evidence="1 2" key="1">
    <citation type="journal article" date="2018" name="Environ. Microbiol.">
        <title>Isolation and genomic characterization of Novimethylophilus kurashikiensis gen. nov. sp. nov., a new lanthanide-dependent methylotrophic species of Methylophilaceae.</title>
        <authorList>
            <person name="Lv H."/>
            <person name="Sahin N."/>
            <person name="Tani A."/>
        </authorList>
    </citation>
    <scope>NUCLEOTIDE SEQUENCE [LARGE SCALE GENOMIC DNA]</scope>
    <source>
        <strain evidence="1 2">La2-4</strain>
    </source>
</reference>
<keyword evidence="1" id="KW-0418">Kinase</keyword>
<evidence type="ECO:0000313" key="1">
    <source>
        <dbReference type="EMBL" id="GBG14487.1"/>
    </source>
</evidence>
<gene>
    <name evidence="1" type="ORF">NMK_2086</name>
</gene>
<dbReference type="AlphaFoldDB" id="A0A2R5F8G3"/>
<protein>
    <submittedName>
        <fullName evidence="1">Histidine kinase</fullName>
    </submittedName>
</protein>
<dbReference type="RefSeq" id="WP_109015674.1">
    <property type="nucleotide sequence ID" value="NZ_BDOQ01000007.1"/>
</dbReference>
<dbReference type="EMBL" id="BDOQ01000007">
    <property type="protein sequence ID" value="GBG14487.1"/>
    <property type="molecule type" value="Genomic_DNA"/>
</dbReference>
<comment type="caution">
    <text evidence="1">The sequence shown here is derived from an EMBL/GenBank/DDBJ whole genome shotgun (WGS) entry which is preliminary data.</text>
</comment>